<dbReference type="PROSITE" id="PS51384">
    <property type="entry name" value="FAD_FR"/>
    <property type="match status" value="1"/>
</dbReference>
<evidence type="ECO:0000256" key="1">
    <source>
        <dbReference type="ARBA" id="ARBA00034078"/>
    </source>
</evidence>
<dbReference type="InterPro" id="IPR017927">
    <property type="entry name" value="FAD-bd_FR_type"/>
</dbReference>
<reference evidence="4 5" key="1">
    <citation type="submission" date="2018-06" db="EMBL/GenBank/DDBJ databases">
        <title>Nitrincola tibetense sp. nov., isolated from Lake XuguoCo on Tibetan Plateau.</title>
        <authorList>
            <person name="Xing P."/>
        </authorList>
    </citation>
    <scope>NUCLEOTIDE SEQUENCE [LARGE SCALE GENOMIC DNA]</scope>
    <source>
        <strain evidence="5">xg18</strain>
    </source>
</reference>
<dbReference type="Gene3D" id="3.10.20.30">
    <property type="match status" value="1"/>
</dbReference>
<dbReference type="Pfam" id="PF00175">
    <property type="entry name" value="NAD_binding_1"/>
    <property type="match status" value="1"/>
</dbReference>
<sequence length="330" mass="36673">MTYHVEIQPVGKHFEADASGSVLDAALKAGIMLKHGCRDGRCGDCRTPLISGQVVYPDGLELSSTDQNGETLLTCQARATTDLVIDAPEVTEFEGISIQKVIGRIMGKDQVADDVVILECMLAPGTQFNYLPGQYVDLTLATGVTRSYSMAKRSADDGRIELHIRRVNDGQATPYIFDELQVKNRVTLEGPFGSFYLRESDSPMILLASGTGFAPIKALMEQLIERENTRPVHLYWGGRRLQDLYHNELCQQWQAAHPWFDYTPVLSDEVSSDWVGRRGFVHRAVMDDCQDLSDYQVYACGAPIVIESAKKDFVESCGLKQDSFFADAFV</sequence>
<comment type="cofactor">
    <cofactor evidence="1">
        <name>[2Fe-2S] cluster</name>
        <dbReference type="ChEBI" id="CHEBI:190135"/>
    </cofactor>
</comment>
<accession>A0A364NL50</accession>
<comment type="caution">
    <text evidence="4">The sequence shown here is derived from an EMBL/GenBank/DDBJ whole genome shotgun (WGS) entry which is preliminary data.</text>
</comment>
<dbReference type="Pfam" id="PF00970">
    <property type="entry name" value="FAD_binding_6"/>
    <property type="match status" value="1"/>
</dbReference>
<dbReference type="PROSITE" id="PS51085">
    <property type="entry name" value="2FE2S_FER_2"/>
    <property type="match status" value="1"/>
</dbReference>
<dbReference type="RefSeq" id="WP_112159457.1">
    <property type="nucleotide sequence ID" value="NZ_QKRX01000008.1"/>
</dbReference>
<dbReference type="InterPro" id="IPR001709">
    <property type="entry name" value="Flavoprot_Pyr_Nucl_cyt_Rdtase"/>
</dbReference>
<dbReference type="EMBL" id="QKRX01000008">
    <property type="protein sequence ID" value="RAU17605.1"/>
    <property type="molecule type" value="Genomic_DNA"/>
</dbReference>
<dbReference type="InterPro" id="IPR050415">
    <property type="entry name" value="MRET"/>
</dbReference>
<name>A0A364NL50_9GAMM</name>
<dbReference type="Gene3D" id="2.40.30.10">
    <property type="entry name" value="Translation factors"/>
    <property type="match status" value="1"/>
</dbReference>
<dbReference type="Gene3D" id="3.40.50.80">
    <property type="entry name" value="Nucleotide-binding domain of ferredoxin-NADP reductase (FNR) module"/>
    <property type="match status" value="1"/>
</dbReference>
<dbReference type="CDD" id="cd06189">
    <property type="entry name" value="flavin_oxioreductase"/>
    <property type="match status" value="1"/>
</dbReference>
<dbReference type="PANTHER" id="PTHR47354:SF5">
    <property type="entry name" value="PROTEIN RFBI"/>
    <property type="match status" value="1"/>
</dbReference>
<feature type="domain" description="2Fe-2S ferredoxin-type" evidence="2">
    <location>
        <begin position="3"/>
        <end position="91"/>
    </location>
</feature>
<gene>
    <name evidence="4" type="ORF">DN062_11385</name>
</gene>
<dbReference type="InterPro" id="IPR017938">
    <property type="entry name" value="Riboflavin_synthase-like_b-brl"/>
</dbReference>
<dbReference type="InterPro" id="IPR012675">
    <property type="entry name" value="Beta-grasp_dom_sf"/>
</dbReference>
<feature type="domain" description="FAD-binding FR-type" evidence="3">
    <location>
        <begin position="98"/>
        <end position="198"/>
    </location>
</feature>
<dbReference type="SUPFAM" id="SSF63380">
    <property type="entry name" value="Riboflavin synthase domain-like"/>
    <property type="match status" value="1"/>
</dbReference>
<evidence type="ECO:0000313" key="5">
    <source>
        <dbReference type="Proteomes" id="UP000250744"/>
    </source>
</evidence>
<keyword evidence="5" id="KW-1185">Reference proteome</keyword>
<dbReference type="AlphaFoldDB" id="A0A364NL50"/>
<dbReference type="InterPro" id="IPR036010">
    <property type="entry name" value="2Fe-2S_ferredoxin-like_sf"/>
</dbReference>
<dbReference type="PANTHER" id="PTHR47354">
    <property type="entry name" value="NADH OXIDOREDUCTASE HCR"/>
    <property type="match status" value="1"/>
</dbReference>
<evidence type="ECO:0000259" key="3">
    <source>
        <dbReference type="PROSITE" id="PS51384"/>
    </source>
</evidence>
<dbReference type="InterPro" id="IPR001433">
    <property type="entry name" value="OxRdtase_FAD/NAD-bd"/>
</dbReference>
<proteinExistence type="predicted"/>
<dbReference type="InterPro" id="IPR008333">
    <property type="entry name" value="Cbr1-like_FAD-bd_dom"/>
</dbReference>
<dbReference type="SUPFAM" id="SSF54292">
    <property type="entry name" value="2Fe-2S ferredoxin-like"/>
    <property type="match status" value="1"/>
</dbReference>
<evidence type="ECO:0000259" key="2">
    <source>
        <dbReference type="PROSITE" id="PS51085"/>
    </source>
</evidence>
<dbReference type="OrthoDB" id="9806195at2"/>
<dbReference type="Proteomes" id="UP000250744">
    <property type="component" value="Unassembled WGS sequence"/>
</dbReference>
<dbReference type="PRINTS" id="PR00410">
    <property type="entry name" value="PHEHYDRXLASE"/>
</dbReference>
<dbReference type="SUPFAM" id="SSF52343">
    <property type="entry name" value="Ferredoxin reductase-like, C-terminal NADP-linked domain"/>
    <property type="match status" value="1"/>
</dbReference>
<dbReference type="GO" id="GO:0016491">
    <property type="term" value="F:oxidoreductase activity"/>
    <property type="evidence" value="ECO:0007669"/>
    <property type="project" value="InterPro"/>
</dbReference>
<dbReference type="InterPro" id="IPR039261">
    <property type="entry name" value="FNR_nucleotide-bd"/>
</dbReference>
<dbReference type="PRINTS" id="PR00371">
    <property type="entry name" value="FPNCR"/>
</dbReference>
<dbReference type="GO" id="GO:0051536">
    <property type="term" value="F:iron-sulfur cluster binding"/>
    <property type="evidence" value="ECO:0007669"/>
    <property type="project" value="InterPro"/>
</dbReference>
<dbReference type="Pfam" id="PF00111">
    <property type="entry name" value="Fer2"/>
    <property type="match status" value="1"/>
</dbReference>
<protein>
    <submittedName>
        <fullName evidence="4">CDP-6-deoxy-delta-3,4-glucoseen reductase</fullName>
    </submittedName>
</protein>
<evidence type="ECO:0000313" key="4">
    <source>
        <dbReference type="EMBL" id="RAU17605.1"/>
    </source>
</evidence>
<dbReference type="CDD" id="cd00207">
    <property type="entry name" value="fer2"/>
    <property type="match status" value="1"/>
</dbReference>
<dbReference type="InterPro" id="IPR001041">
    <property type="entry name" value="2Fe-2S_ferredoxin-type"/>
</dbReference>
<organism evidence="4 5">
    <name type="scientific">Nitrincola tibetensis</name>
    <dbReference type="NCBI Taxonomy" id="2219697"/>
    <lineage>
        <taxon>Bacteria</taxon>
        <taxon>Pseudomonadati</taxon>
        <taxon>Pseudomonadota</taxon>
        <taxon>Gammaproteobacteria</taxon>
        <taxon>Oceanospirillales</taxon>
        <taxon>Oceanospirillaceae</taxon>
        <taxon>Nitrincola</taxon>
    </lineage>
</organism>